<dbReference type="PANTHER" id="PTHR42673:SF4">
    <property type="entry name" value="MALEYLACETOACETATE ISOMERASE"/>
    <property type="match status" value="1"/>
</dbReference>
<dbReference type="Proteomes" id="UP000324738">
    <property type="component" value="Unassembled WGS sequence"/>
</dbReference>
<feature type="domain" description="GST C-terminal" evidence="3">
    <location>
        <begin position="88"/>
        <end position="215"/>
    </location>
</feature>
<dbReference type="SFLD" id="SFLDS00019">
    <property type="entry name" value="Glutathione_Transferase_(cytos"/>
    <property type="match status" value="1"/>
</dbReference>
<evidence type="ECO:0000259" key="2">
    <source>
        <dbReference type="PROSITE" id="PS50404"/>
    </source>
</evidence>
<dbReference type="InterPro" id="IPR034333">
    <property type="entry name" value="GST_Zeta_N"/>
</dbReference>
<dbReference type="Gene3D" id="1.20.1050.10">
    <property type="match status" value="1"/>
</dbReference>
<proteinExistence type="inferred from homology"/>
<dbReference type="EMBL" id="VTWH01000001">
    <property type="protein sequence ID" value="KAA0971832.1"/>
    <property type="molecule type" value="Genomic_DNA"/>
</dbReference>
<dbReference type="SFLD" id="SFLDG00358">
    <property type="entry name" value="Main_(cytGST)"/>
    <property type="match status" value="1"/>
</dbReference>
<evidence type="ECO:0000256" key="1">
    <source>
        <dbReference type="ARBA" id="ARBA00010007"/>
    </source>
</evidence>
<dbReference type="InterPro" id="IPR036282">
    <property type="entry name" value="Glutathione-S-Trfase_C_sf"/>
</dbReference>
<feature type="domain" description="GST N-terminal" evidence="2">
    <location>
        <begin position="2"/>
        <end position="83"/>
    </location>
</feature>
<sequence length="215" mass="23885">MSEIRLHSYFRSSTSVRVRVALAMKGLDYDYVAWNLRAAEQRSSDFLAINPQGLVPALEVDGLILRQSLPIIEYLDERFPQPALLPSDSAGRARVRALAAMIACEVHPLNNLRVLRYLQSTFAADTEAQAAWFCHWTRATLDPLESIVASAPETGVFCHGDQPGLADICVFAQFLNNRRFGLADSEWPVLARIHAACMEIAAFRAAEPDMQPDAK</sequence>
<evidence type="ECO:0000313" key="5">
    <source>
        <dbReference type="Proteomes" id="UP000324738"/>
    </source>
</evidence>
<dbReference type="GO" id="GO:0006559">
    <property type="term" value="P:L-phenylalanine catabolic process"/>
    <property type="evidence" value="ECO:0007669"/>
    <property type="project" value="TreeGrafter"/>
</dbReference>
<dbReference type="EC" id="5.2.1.2" evidence="4"/>
<dbReference type="NCBIfam" id="TIGR01262">
    <property type="entry name" value="maiA"/>
    <property type="match status" value="1"/>
</dbReference>
<comment type="similarity">
    <text evidence="1">Belongs to the GST superfamily. Zeta family.</text>
</comment>
<name>A0A5B0E0L4_9HYPH</name>
<dbReference type="RefSeq" id="WP_149296934.1">
    <property type="nucleotide sequence ID" value="NZ_VTWH01000001.1"/>
</dbReference>
<dbReference type="Pfam" id="PF02798">
    <property type="entry name" value="GST_N"/>
    <property type="match status" value="1"/>
</dbReference>
<dbReference type="GO" id="GO:0004364">
    <property type="term" value="F:glutathione transferase activity"/>
    <property type="evidence" value="ECO:0007669"/>
    <property type="project" value="TreeGrafter"/>
</dbReference>
<dbReference type="InterPro" id="IPR040079">
    <property type="entry name" value="Glutathione_S-Trfase"/>
</dbReference>
<dbReference type="AlphaFoldDB" id="A0A5B0E0L4"/>
<dbReference type="InterPro" id="IPR004045">
    <property type="entry name" value="Glutathione_S-Trfase_N"/>
</dbReference>
<dbReference type="OrthoDB" id="509852at2"/>
<organism evidence="4 5">
    <name type="scientific">Aureimonas fodinaquatilis</name>
    <dbReference type="NCBI Taxonomy" id="2565783"/>
    <lineage>
        <taxon>Bacteria</taxon>
        <taxon>Pseudomonadati</taxon>
        <taxon>Pseudomonadota</taxon>
        <taxon>Alphaproteobacteria</taxon>
        <taxon>Hyphomicrobiales</taxon>
        <taxon>Aurantimonadaceae</taxon>
        <taxon>Aureimonas</taxon>
    </lineage>
</organism>
<dbReference type="CDD" id="cd03042">
    <property type="entry name" value="GST_N_Zeta"/>
    <property type="match status" value="1"/>
</dbReference>
<gene>
    <name evidence="4" type="primary">maiA</name>
    <name evidence="4" type="ORF">FPY71_01495</name>
</gene>
<accession>A0A5B0E0L4</accession>
<dbReference type="GO" id="GO:0005737">
    <property type="term" value="C:cytoplasm"/>
    <property type="evidence" value="ECO:0007669"/>
    <property type="project" value="InterPro"/>
</dbReference>
<dbReference type="SUPFAM" id="SSF47616">
    <property type="entry name" value="GST C-terminal domain-like"/>
    <property type="match status" value="1"/>
</dbReference>
<dbReference type="InterPro" id="IPR010987">
    <property type="entry name" value="Glutathione-S-Trfase_C-like"/>
</dbReference>
<dbReference type="InterPro" id="IPR036249">
    <property type="entry name" value="Thioredoxin-like_sf"/>
</dbReference>
<keyword evidence="5" id="KW-1185">Reference proteome</keyword>
<dbReference type="InterPro" id="IPR005955">
    <property type="entry name" value="GST_Zeta"/>
</dbReference>
<dbReference type="Gene3D" id="3.40.30.10">
    <property type="entry name" value="Glutaredoxin"/>
    <property type="match status" value="1"/>
</dbReference>
<dbReference type="GO" id="GO:0016034">
    <property type="term" value="F:maleylacetoacetate isomerase activity"/>
    <property type="evidence" value="ECO:0007669"/>
    <property type="project" value="UniProtKB-EC"/>
</dbReference>
<dbReference type="SUPFAM" id="SSF52833">
    <property type="entry name" value="Thioredoxin-like"/>
    <property type="match status" value="1"/>
</dbReference>
<dbReference type="InterPro" id="IPR034330">
    <property type="entry name" value="GST_Zeta_C"/>
</dbReference>
<reference evidence="4 5" key="1">
    <citation type="submission" date="2019-08" db="EMBL/GenBank/DDBJ databases">
        <title>Aureimonas fodiniaquatilis sp. nov., isolated from a coal mine wastewater.</title>
        <authorList>
            <person name="Kim W."/>
        </authorList>
    </citation>
    <scope>NUCLEOTIDE SEQUENCE [LARGE SCALE GENOMIC DNA]</scope>
    <source>
        <strain evidence="4 5">CAU 1482</strain>
    </source>
</reference>
<dbReference type="PANTHER" id="PTHR42673">
    <property type="entry name" value="MALEYLACETOACETATE ISOMERASE"/>
    <property type="match status" value="1"/>
</dbReference>
<evidence type="ECO:0000313" key="4">
    <source>
        <dbReference type="EMBL" id="KAA0971832.1"/>
    </source>
</evidence>
<dbReference type="PROSITE" id="PS50405">
    <property type="entry name" value="GST_CTER"/>
    <property type="match status" value="1"/>
</dbReference>
<dbReference type="PROSITE" id="PS50404">
    <property type="entry name" value="GST_NTER"/>
    <property type="match status" value="1"/>
</dbReference>
<keyword evidence="4" id="KW-0413">Isomerase</keyword>
<evidence type="ECO:0000259" key="3">
    <source>
        <dbReference type="PROSITE" id="PS50405"/>
    </source>
</evidence>
<dbReference type="GO" id="GO:0006749">
    <property type="term" value="P:glutathione metabolic process"/>
    <property type="evidence" value="ECO:0007669"/>
    <property type="project" value="TreeGrafter"/>
</dbReference>
<protein>
    <submittedName>
        <fullName evidence="4">Maleylacetoacetate isomerase</fullName>
        <ecNumber evidence="4">5.2.1.2</ecNumber>
    </submittedName>
</protein>
<dbReference type="CDD" id="cd03191">
    <property type="entry name" value="GST_C_Zeta"/>
    <property type="match status" value="1"/>
</dbReference>
<comment type="caution">
    <text evidence="4">The sequence shown here is derived from an EMBL/GenBank/DDBJ whole genome shotgun (WGS) entry which is preliminary data.</text>
</comment>